<evidence type="ECO:0000259" key="1">
    <source>
        <dbReference type="Pfam" id="PF01433"/>
    </source>
</evidence>
<organism evidence="2 3">
    <name type="scientific">Larkinella insperata</name>
    <dbReference type="NCBI Taxonomy" id="332158"/>
    <lineage>
        <taxon>Bacteria</taxon>
        <taxon>Pseudomonadati</taxon>
        <taxon>Bacteroidota</taxon>
        <taxon>Cytophagia</taxon>
        <taxon>Cytophagales</taxon>
        <taxon>Spirosomataceae</taxon>
        <taxon>Larkinella</taxon>
    </lineage>
</organism>
<keyword evidence="2" id="KW-0645">Protease</keyword>
<dbReference type="PANTHER" id="PTHR45726">
    <property type="entry name" value="LEUKOTRIENE A-4 HYDROLASE"/>
    <property type="match status" value="1"/>
</dbReference>
<dbReference type="EMBL" id="JBHTLP010000019">
    <property type="protein sequence ID" value="MFD1144030.1"/>
    <property type="molecule type" value="Genomic_DNA"/>
</dbReference>
<dbReference type="GO" id="GO:0004177">
    <property type="term" value="F:aminopeptidase activity"/>
    <property type="evidence" value="ECO:0007669"/>
    <property type="project" value="UniProtKB-KW"/>
</dbReference>
<proteinExistence type="predicted"/>
<dbReference type="Proteomes" id="UP001597116">
    <property type="component" value="Unassembled WGS sequence"/>
</dbReference>
<keyword evidence="2" id="KW-0378">Hydrolase</keyword>
<dbReference type="InterPro" id="IPR014782">
    <property type="entry name" value="Peptidase_M1_dom"/>
</dbReference>
<name>A0ABW3QFJ0_9BACT</name>
<evidence type="ECO:0000313" key="2">
    <source>
        <dbReference type="EMBL" id="MFD1144030.1"/>
    </source>
</evidence>
<dbReference type="RefSeq" id="WP_265993437.1">
    <property type="nucleotide sequence ID" value="NZ_CP110973.1"/>
</dbReference>
<protein>
    <submittedName>
        <fullName evidence="2">M1 family metallopeptidase</fullName>
        <ecNumber evidence="2">3.4.11.-</ecNumber>
    </submittedName>
</protein>
<dbReference type="EC" id="3.4.11.-" evidence="2"/>
<dbReference type="InterPro" id="IPR027268">
    <property type="entry name" value="Peptidase_M4/M1_CTD_sf"/>
</dbReference>
<reference evidence="3" key="1">
    <citation type="journal article" date="2019" name="Int. J. Syst. Evol. Microbiol.">
        <title>The Global Catalogue of Microorganisms (GCM) 10K type strain sequencing project: providing services to taxonomists for standard genome sequencing and annotation.</title>
        <authorList>
            <consortium name="The Broad Institute Genomics Platform"/>
            <consortium name="The Broad Institute Genome Sequencing Center for Infectious Disease"/>
            <person name="Wu L."/>
            <person name="Ma J."/>
        </authorList>
    </citation>
    <scope>NUCLEOTIDE SEQUENCE [LARGE SCALE GENOMIC DNA]</scope>
    <source>
        <strain evidence="3">CCUG 55608</strain>
    </source>
</reference>
<dbReference type="InterPro" id="IPR034015">
    <property type="entry name" value="M1_LTA4H"/>
</dbReference>
<accession>A0ABW3QFJ0</accession>
<dbReference type="CDD" id="cd09604">
    <property type="entry name" value="M1_APN_like"/>
    <property type="match status" value="1"/>
</dbReference>
<dbReference type="PANTHER" id="PTHR45726:SF3">
    <property type="entry name" value="LEUKOTRIENE A-4 HYDROLASE"/>
    <property type="match status" value="1"/>
</dbReference>
<dbReference type="SUPFAM" id="SSF55486">
    <property type="entry name" value="Metalloproteases ('zincins'), catalytic domain"/>
    <property type="match status" value="1"/>
</dbReference>
<evidence type="ECO:0000313" key="3">
    <source>
        <dbReference type="Proteomes" id="UP001597116"/>
    </source>
</evidence>
<keyword evidence="3" id="KW-1185">Reference proteome</keyword>
<dbReference type="Gene3D" id="1.10.390.10">
    <property type="entry name" value="Neutral Protease Domain 2"/>
    <property type="match status" value="1"/>
</dbReference>
<sequence length="655" mass="74886">MPERFFCSSLHLLCPVVLSLWGFIPTAGGQSRPLSPRLANYQITVQLDTDTKQLSGKETLVWKNPSNEAINELQFHLYLNAFRNDQSTFMRESGGQLRGAFIDRNDEESYGWIDILSMQARQASGKTEVLTGKYRFIQPDDANPDDRTVISVPLRQPLGPGQSITLDIDFRAKLPRIFARTGYSDDFFLVAQWFPKIGVYEPPGTRYAAAHGQWNCHQFHASSEFYADYGVYDVTLTVPKNFRVGATGGLKSERQNSNGTKTMRWRAEDVVDFSWTASPAFTIFEDRWRHVAIRALMQPEHASQAQRHIDAARVALAYFDKHLGRYPFTTLTIVDPPVSGLGAGGMEYPTFITAGTSWGMPAGVRLPEQVTIHEFGHQYFMQLLATNEFEEAWMDEGFNQYYEGRIMDETYGPKSSIIDLFGYRMGNLEASRNSYVHLDHPAIAPSFGNVWQLPDAYYGELTYFKPATWLRTLDGLVGRPVMDEIMRTYFNRWQFKHPNAKDFIAIANEVVARRLGNRLGPDLNWFFDQVLYGTQVCDYELHAVRSVRQGNAFRSVITVYRRGNAQLPVEVLVHFEDGNEQLLRWDGKASVHTFTLTKPTRVQWAKVDPQQKVYIDVNLNNNSFTVRPPASPAAKYAAKLMFWAQNWMQWLAWMV</sequence>
<dbReference type="Pfam" id="PF01433">
    <property type="entry name" value="Peptidase_M1"/>
    <property type="match status" value="1"/>
</dbReference>
<comment type="caution">
    <text evidence="2">The sequence shown here is derived from an EMBL/GenBank/DDBJ whole genome shotgun (WGS) entry which is preliminary data.</text>
</comment>
<keyword evidence="2" id="KW-0031">Aminopeptidase</keyword>
<feature type="domain" description="Peptidase M1 membrane alanine aminopeptidase" evidence="1">
    <location>
        <begin position="325"/>
        <end position="512"/>
    </location>
</feature>
<gene>
    <name evidence="2" type="ORF">ACFQ4C_23090</name>
</gene>